<dbReference type="Pfam" id="PF13160">
    <property type="entry name" value="DUF3995"/>
    <property type="match status" value="1"/>
</dbReference>
<keyword evidence="3" id="KW-1185">Reference proteome</keyword>
<reference evidence="2 3" key="1">
    <citation type="submission" date="2019-08" db="EMBL/GenBank/DDBJ databases">
        <title>Phlebobacter frassis gen. nov. sp. nov., a new member of family Sphingobacteriaceae isolated from sand fly rearing media.</title>
        <authorList>
            <person name="Kakumanu M.L."/>
            <person name="Marayati B.F."/>
            <person name="Wada-Katsumata A."/>
            <person name="Wasserberg G."/>
            <person name="Schal C."/>
            <person name="Apperson C.S."/>
            <person name="Ponnusamy L."/>
        </authorList>
    </citation>
    <scope>NUCLEOTIDE SEQUENCE [LARGE SCALE GENOMIC DNA]</scope>
    <source>
        <strain evidence="2 3">SSI9</strain>
    </source>
</reference>
<accession>A0A5D4H8T8</accession>
<dbReference type="InterPro" id="IPR025058">
    <property type="entry name" value="DUF3995"/>
</dbReference>
<feature type="transmembrane region" description="Helical" evidence="1">
    <location>
        <begin position="87"/>
        <end position="104"/>
    </location>
</feature>
<comment type="caution">
    <text evidence="2">The sequence shown here is derived from an EMBL/GenBank/DDBJ whole genome shotgun (WGS) entry which is preliminary data.</text>
</comment>
<evidence type="ECO:0000313" key="3">
    <source>
        <dbReference type="Proteomes" id="UP000322362"/>
    </source>
</evidence>
<protein>
    <submittedName>
        <fullName evidence="2">DUF3995 domain-containing protein</fullName>
    </submittedName>
</protein>
<keyword evidence="1" id="KW-1133">Transmembrane helix</keyword>
<proteinExistence type="predicted"/>
<evidence type="ECO:0000313" key="2">
    <source>
        <dbReference type="EMBL" id="TYR35825.1"/>
    </source>
</evidence>
<dbReference type="Proteomes" id="UP000322362">
    <property type="component" value="Unassembled WGS sequence"/>
</dbReference>
<gene>
    <name evidence="2" type="ORF">FXV77_12175</name>
</gene>
<dbReference type="RefSeq" id="WP_148919492.1">
    <property type="nucleotide sequence ID" value="NZ_VTAV01000007.1"/>
</dbReference>
<feature type="transmembrane region" description="Helical" evidence="1">
    <location>
        <begin position="125"/>
        <end position="143"/>
    </location>
</feature>
<sequence length="144" mass="16084">MTTAIAIILIIIFLLLSGLHMYWGVGGQWGNGAVIPTKDDNVKGTMPGAILTFIVALGLLSFGLVVFLNVVELNFKSSLWLDLIQKYGLWIIAGIFIIRAIGEFNYVGFFKKYKQTKFGQRDTKYYSPLCLLIGLLTIVLEFTK</sequence>
<keyword evidence="1" id="KW-0472">Membrane</keyword>
<dbReference type="AlphaFoldDB" id="A0A5D4H8T8"/>
<dbReference type="EMBL" id="VTAV01000007">
    <property type="protein sequence ID" value="TYR35825.1"/>
    <property type="molecule type" value="Genomic_DNA"/>
</dbReference>
<feature type="transmembrane region" description="Helical" evidence="1">
    <location>
        <begin position="46"/>
        <end position="67"/>
    </location>
</feature>
<organism evidence="2 3">
    <name type="scientific">Sphingobacterium phlebotomi</name>
    <dbReference type="NCBI Taxonomy" id="2605433"/>
    <lineage>
        <taxon>Bacteria</taxon>
        <taxon>Pseudomonadati</taxon>
        <taxon>Bacteroidota</taxon>
        <taxon>Sphingobacteriia</taxon>
        <taxon>Sphingobacteriales</taxon>
        <taxon>Sphingobacteriaceae</taxon>
        <taxon>Sphingobacterium</taxon>
    </lineage>
</organism>
<feature type="transmembrane region" description="Helical" evidence="1">
    <location>
        <begin position="6"/>
        <end position="25"/>
    </location>
</feature>
<keyword evidence="1" id="KW-0812">Transmembrane</keyword>
<evidence type="ECO:0000256" key="1">
    <source>
        <dbReference type="SAM" id="Phobius"/>
    </source>
</evidence>
<name>A0A5D4H8T8_9SPHI</name>